<evidence type="ECO:0000256" key="7">
    <source>
        <dbReference type="ARBA" id="ARBA00022962"/>
    </source>
</evidence>
<comment type="catalytic activity">
    <reaction evidence="11 12">
        <text>L-glutamine + H2O = L-glutamate + NH4(+)</text>
        <dbReference type="Rhea" id="RHEA:15889"/>
        <dbReference type="ChEBI" id="CHEBI:15377"/>
        <dbReference type="ChEBI" id="CHEBI:28938"/>
        <dbReference type="ChEBI" id="CHEBI:29985"/>
        <dbReference type="ChEBI" id="CHEBI:58359"/>
        <dbReference type="EC" id="3.5.1.2"/>
    </reaction>
</comment>
<dbReference type="KEGG" id="rhoz:GXP67_18035"/>
<name>A0A6C0GKR4_9BACT</name>
<evidence type="ECO:0000256" key="8">
    <source>
        <dbReference type="ARBA" id="ARBA00023102"/>
    </source>
</evidence>
<dbReference type="GO" id="GO:0005737">
    <property type="term" value="C:cytoplasm"/>
    <property type="evidence" value="ECO:0007669"/>
    <property type="project" value="UniProtKB-SubCell"/>
</dbReference>
<feature type="active site" evidence="12 13">
    <location>
        <position position="182"/>
    </location>
</feature>
<evidence type="ECO:0000256" key="13">
    <source>
        <dbReference type="PIRSR" id="PIRSR000495-1"/>
    </source>
</evidence>
<dbReference type="Proteomes" id="UP000480178">
    <property type="component" value="Chromosome"/>
</dbReference>
<evidence type="ECO:0000313" key="16">
    <source>
        <dbReference type="Proteomes" id="UP000480178"/>
    </source>
</evidence>
<dbReference type="FunFam" id="3.40.50.880:FF:000009">
    <property type="entry name" value="Imidazole glycerol phosphate synthase subunit HisH"/>
    <property type="match status" value="1"/>
</dbReference>
<evidence type="ECO:0000256" key="5">
    <source>
        <dbReference type="ARBA" id="ARBA00022605"/>
    </source>
</evidence>
<dbReference type="EC" id="3.5.1.2" evidence="12"/>
<comment type="pathway">
    <text evidence="2 12">Amino-acid biosynthesis; L-histidine biosynthesis; L-histidine from 5-phospho-alpha-D-ribose 1-diphosphate: step 5/9.</text>
</comment>
<keyword evidence="9 12" id="KW-0456">Lyase</keyword>
<dbReference type="CDD" id="cd01748">
    <property type="entry name" value="GATase1_IGP_Synthase"/>
    <property type="match status" value="1"/>
</dbReference>
<evidence type="ECO:0000256" key="12">
    <source>
        <dbReference type="HAMAP-Rule" id="MF_00278"/>
    </source>
</evidence>
<evidence type="ECO:0000313" key="15">
    <source>
        <dbReference type="EMBL" id="QHT68404.1"/>
    </source>
</evidence>
<keyword evidence="8 12" id="KW-0368">Histidine biosynthesis</keyword>
<evidence type="ECO:0000256" key="4">
    <source>
        <dbReference type="ARBA" id="ARBA00022490"/>
    </source>
</evidence>
<dbReference type="SUPFAM" id="SSF52317">
    <property type="entry name" value="Class I glutamine amidotransferase-like"/>
    <property type="match status" value="1"/>
</dbReference>
<keyword evidence="16" id="KW-1185">Reference proteome</keyword>
<dbReference type="AlphaFoldDB" id="A0A6C0GKR4"/>
<protein>
    <recommendedName>
        <fullName evidence="12">Imidazole glycerol phosphate synthase subunit HisH</fullName>
        <ecNumber evidence="12">4.3.2.10</ecNumber>
    </recommendedName>
    <alternativeName>
        <fullName evidence="12">IGP synthase glutaminase subunit</fullName>
        <ecNumber evidence="12">3.5.1.2</ecNumber>
    </alternativeName>
    <alternativeName>
        <fullName evidence="12">IGP synthase subunit HisH</fullName>
    </alternativeName>
    <alternativeName>
        <fullName evidence="12">ImGP synthase subunit HisH</fullName>
        <shortName evidence="12">IGPS subunit HisH</shortName>
    </alternativeName>
</protein>
<dbReference type="EMBL" id="CP048222">
    <property type="protein sequence ID" value="QHT68404.1"/>
    <property type="molecule type" value="Genomic_DNA"/>
</dbReference>
<dbReference type="Gene3D" id="3.40.50.880">
    <property type="match status" value="1"/>
</dbReference>
<dbReference type="HAMAP" id="MF_00278">
    <property type="entry name" value="HisH"/>
    <property type="match status" value="1"/>
</dbReference>
<comment type="catalytic activity">
    <reaction evidence="10 12">
        <text>5-[(5-phospho-1-deoxy-D-ribulos-1-ylimino)methylamino]-1-(5-phospho-beta-D-ribosyl)imidazole-4-carboxamide + L-glutamine = D-erythro-1-(imidazol-4-yl)glycerol 3-phosphate + 5-amino-1-(5-phospho-beta-D-ribosyl)imidazole-4-carboxamide + L-glutamate + H(+)</text>
        <dbReference type="Rhea" id="RHEA:24793"/>
        <dbReference type="ChEBI" id="CHEBI:15378"/>
        <dbReference type="ChEBI" id="CHEBI:29985"/>
        <dbReference type="ChEBI" id="CHEBI:58278"/>
        <dbReference type="ChEBI" id="CHEBI:58359"/>
        <dbReference type="ChEBI" id="CHEBI:58475"/>
        <dbReference type="ChEBI" id="CHEBI:58525"/>
        <dbReference type="EC" id="4.3.2.10"/>
    </reaction>
</comment>
<dbReference type="InterPro" id="IPR017926">
    <property type="entry name" value="GATASE"/>
</dbReference>
<evidence type="ECO:0000259" key="14">
    <source>
        <dbReference type="Pfam" id="PF00117"/>
    </source>
</evidence>
<evidence type="ECO:0000256" key="11">
    <source>
        <dbReference type="ARBA" id="ARBA00049534"/>
    </source>
</evidence>
<dbReference type="RefSeq" id="WP_162444417.1">
    <property type="nucleotide sequence ID" value="NZ_CP048222.1"/>
</dbReference>
<dbReference type="PANTHER" id="PTHR42701:SF1">
    <property type="entry name" value="IMIDAZOLE GLYCEROL PHOSPHATE SYNTHASE SUBUNIT HISH"/>
    <property type="match status" value="1"/>
</dbReference>
<sequence length="208" mass="23478">MKVVIIKYNAGNVQSVKYALERLGIEPVLSDDEQEIRSADKVIFPGVGEASTAMYYLRQKGLDTIIPTLEQPVLGVCLGLQLMCRHSEENNTDCLNIFDIAVRKFDNSLTSGTEPVKIPHMGWNTIYDYKSVLLKGLPEQAYVYYVHSYYAEMSEYTIATTNYIHPFSAMLHQDNFYACQFHPEKSGEAGASILANFISIREKMLVSN</sequence>
<keyword evidence="7 12" id="KW-0315">Glutamine amidotransferase</keyword>
<dbReference type="PANTHER" id="PTHR42701">
    <property type="entry name" value="IMIDAZOLE GLYCEROL PHOSPHATE SYNTHASE SUBUNIT HISH"/>
    <property type="match status" value="1"/>
</dbReference>
<gene>
    <name evidence="12 15" type="primary">hisH</name>
    <name evidence="15" type="ORF">GXP67_18035</name>
</gene>
<feature type="domain" description="Glutamine amidotransferase" evidence="14">
    <location>
        <begin position="10"/>
        <end position="198"/>
    </location>
</feature>
<dbReference type="GO" id="GO:0016829">
    <property type="term" value="F:lyase activity"/>
    <property type="evidence" value="ECO:0007669"/>
    <property type="project" value="UniProtKB-KW"/>
</dbReference>
<accession>A0A6C0GKR4</accession>
<evidence type="ECO:0000256" key="6">
    <source>
        <dbReference type="ARBA" id="ARBA00022801"/>
    </source>
</evidence>
<dbReference type="PIRSF" id="PIRSF000495">
    <property type="entry name" value="Amidotransf_hisH"/>
    <property type="match status" value="1"/>
</dbReference>
<dbReference type="NCBIfam" id="TIGR01855">
    <property type="entry name" value="IMP_synth_hisH"/>
    <property type="match status" value="1"/>
</dbReference>
<dbReference type="EC" id="4.3.2.10" evidence="12"/>
<evidence type="ECO:0000256" key="10">
    <source>
        <dbReference type="ARBA" id="ARBA00047838"/>
    </source>
</evidence>
<keyword evidence="4 12" id="KW-0963">Cytoplasm</keyword>
<dbReference type="GO" id="GO:0000107">
    <property type="term" value="F:imidazoleglycerol-phosphate synthase activity"/>
    <property type="evidence" value="ECO:0007669"/>
    <property type="project" value="UniProtKB-UniRule"/>
</dbReference>
<comment type="subcellular location">
    <subcellularLocation>
        <location evidence="1 12">Cytoplasm</location>
    </subcellularLocation>
</comment>
<evidence type="ECO:0000256" key="9">
    <source>
        <dbReference type="ARBA" id="ARBA00023239"/>
    </source>
</evidence>
<dbReference type="GO" id="GO:0004359">
    <property type="term" value="F:glutaminase activity"/>
    <property type="evidence" value="ECO:0007669"/>
    <property type="project" value="UniProtKB-EC"/>
</dbReference>
<organism evidence="15 16">
    <name type="scientific">Rhodocytophaga rosea</name>
    <dbReference type="NCBI Taxonomy" id="2704465"/>
    <lineage>
        <taxon>Bacteria</taxon>
        <taxon>Pseudomonadati</taxon>
        <taxon>Bacteroidota</taxon>
        <taxon>Cytophagia</taxon>
        <taxon>Cytophagales</taxon>
        <taxon>Rhodocytophagaceae</taxon>
        <taxon>Rhodocytophaga</taxon>
    </lineage>
</organism>
<dbReference type="UniPathway" id="UPA00031">
    <property type="reaction ID" value="UER00010"/>
</dbReference>
<evidence type="ECO:0000256" key="1">
    <source>
        <dbReference type="ARBA" id="ARBA00004496"/>
    </source>
</evidence>
<dbReference type="GO" id="GO:0000105">
    <property type="term" value="P:L-histidine biosynthetic process"/>
    <property type="evidence" value="ECO:0007669"/>
    <property type="project" value="UniProtKB-UniRule"/>
</dbReference>
<evidence type="ECO:0000256" key="2">
    <source>
        <dbReference type="ARBA" id="ARBA00005091"/>
    </source>
</evidence>
<dbReference type="Pfam" id="PF00117">
    <property type="entry name" value="GATase"/>
    <property type="match status" value="1"/>
</dbReference>
<proteinExistence type="inferred from homology"/>
<keyword evidence="5 12" id="KW-0028">Amino-acid biosynthesis</keyword>
<feature type="active site" description="Nucleophile" evidence="12 13">
    <location>
        <position position="77"/>
    </location>
</feature>
<dbReference type="PROSITE" id="PS51273">
    <property type="entry name" value="GATASE_TYPE_1"/>
    <property type="match status" value="1"/>
</dbReference>
<comment type="subunit">
    <text evidence="3 12">Heterodimer of HisH and HisF.</text>
</comment>
<feature type="active site" evidence="12 13">
    <location>
        <position position="184"/>
    </location>
</feature>
<dbReference type="InterPro" id="IPR029062">
    <property type="entry name" value="Class_I_gatase-like"/>
</dbReference>
<reference evidence="15 16" key="1">
    <citation type="submission" date="2020-01" db="EMBL/GenBank/DDBJ databases">
        <authorList>
            <person name="Kim M.K."/>
        </authorList>
    </citation>
    <scope>NUCLEOTIDE SEQUENCE [LARGE SCALE GENOMIC DNA]</scope>
    <source>
        <strain evidence="15 16">172606-1</strain>
    </source>
</reference>
<dbReference type="InterPro" id="IPR010139">
    <property type="entry name" value="Imidazole-glycPsynth_HisH"/>
</dbReference>
<comment type="function">
    <text evidence="12">IGPS catalyzes the conversion of PRFAR and glutamine to IGP, AICAR and glutamate. The HisH subunit catalyzes the hydrolysis of glutamine to glutamate and ammonia as part of the synthesis of IGP and AICAR. The resulting ammonia molecule is channeled to the active site of HisF.</text>
</comment>
<keyword evidence="6 12" id="KW-0378">Hydrolase</keyword>
<evidence type="ECO:0000256" key="3">
    <source>
        <dbReference type="ARBA" id="ARBA00011152"/>
    </source>
</evidence>